<dbReference type="Pfam" id="PF00646">
    <property type="entry name" value="F-box"/>
    <property type="match status" value="1"/>
</dbReference>
<dbReference type="InParanoid" id="M1D0W8"/>
<dbReference type="AlphaFoldDB" id="M1D0W8"/>
<dbReference type="Proteomes" id="UP000011115">
    <property type="component" value="Unassembled WGS sequence"/>
</dbReference>
<dbReference type="InterPro" id="IPR050796">
    <property type="entry name" value="SCF_F-box_component"/>
</dbReference>
<dbReference type="PANTHER" id="PTHR31672:SF13">
    <property type="entry name" value="F-BOX PROTEIN CPR30-LIKE"/>
    <property type="match status" value="1"/>
</dbReference>
<dbReference type="InterPro" id="IPR001810">
    <property type="entry name" value="F-box_dom"/>
</dbReference>
<feature type="domain" description="F-box" evidence="1">
    <location>
        <begin position="4"/>
        <end position="43"/>
    </location>
</feature>
<dbReference type="Gene3D" id="1.20.1280.50">
    <property type="match status" value="1"/>
</dbReference>
<reference evidence="3" key="1">
    <citation type="journal article" date="2011" name="Nature">
        <title>Genome sequence and analysis of the tuber crop potato.</title>
        <authorList>
            <consortium name="The Potato Genome Sequencing Consortium"/>
        </authorList>
    </citation>
    <scope>NUCLEOTIDE SEQUENCE [LARGE SCALE GENOMIC DNA]</scope>
    <source>
        <strain evidence="3">cv. DM1-3 516 R44</strain>
    </source>
</reference>
<dbReference type="EnsemblPlants" id="PGSC0003DMT400078894">
    <property type="protein sequence ID" value="PGSC0003DMT400078894"/>
    <property type="gene ID" value="PGSC0003DMG402030700"/>
</dbReference>
<dbReference type="eggNOG" id="ENOG502RRMB">
    <property type="taxonomic scope" value="Eukaryota"/>
</dbReference>
<dbReference type="SUPFAM" id="SSF81383">
    <property type="entry name" value="F-box domain"/>
    <property type="match status" value="1"/>
</dbReference>
<sequence>MSHLLDEITMLILSNLPVKSLLRFKCVSKSWGCWISSPNFQLSNQQRDGVMIMFTTRSTRDSSFQFIYQQLTFEELDYPCMMSWHHTQKYFRLLGSCHGLILIHVDEHIYLWNPATRFCTKVLELDRLNDDDYFMVGLGVLN</sequence>
<evidence type="ECO:0000313" key="3">
    <source>
        <dbReference type="Proteomes" id="UP000011115"/>
    </source>
</evidence>
<dbReference type="OMA" id="EHIYLWN"/>
<protein>
    <submittedName>
        <fullName evidence="2">Ubiquitin-protein ligase</fullName>
    </submittedName>
</protein>
<keyword evidence="3" id="KW-1185">Reference proteome</keyword>
<proteinExistence type="predicted"/>
<dbReference type="HOGENOM" id="CLU_1819290_0_0_1"/>
<dbReference type="PaxDb" id="4113-PGSC0003DMT400078894"/>
<reference evidence="2" key="2">
    <citation type="submission" date="2015-06" db="UniProtKB">
        <authorList>
            <consortium name="EnsemblPlants"/>
        </authorList>
    </citation>
    <scope>IDENTIFICATION</scope>
    <source>
        <strain evidence="2">DM1-3 516 R44</strain>
    </source>
</reference>
<dbReference type="Gramene" id="PGSC0003DMT400078894">
    <property type="protein sequence ID" value="PGSC0003DMT400078894"/>
    <property type="gene ID" value="PGSC0003DMG402030700"/>
</dbReference>
<dbReference type="InterPro" id="IPR036047">
    <property type="entry name" value="F-box-like_dom_sf"/>
</dbReference>
<evidence type="ECO:0000313" key="2">
    <source>
        <dbReference type="EnsemblPlants" id="PGSC0003DMT400078894"/>
    </source>
</evidence>
<dbReference type="PANTHER" id="PTHR31672">
    <property type="entry name" value="BNACNNG10540D PROTEIN"/>
    <property type="match status" value="1"/>
</dbReference>
<dbReference type="SMART" id="SM00256">
    <property type="entry name" value="FBOX"/>
    <property type="match status" value="1"/>
</dbReference>
<name>M1D0W8_SOLTU</name>
<organism evidence="2 3">
    <name type="scientific">Solanum tuberosum</name>
    <name type="common">Potato</name>
    <dbReference type="NCBI Taxonomy" id="4113"/>
    <lineage>
        <taxon>Eukaryota</taxon>
        <taxon>Viridiplantae</taxon>
        <taxon>Streptophyta</taxon>
        <taxon>Embryophyta</taxon>
        <taxon>Tracheophyta</taxon>
        <taxon>Spermatophyta</taxon>
        <taxon>Magnoliopsida</taxon>
        <taxon>eudicotyledons</taxon>
        <taxon>Gunneridae</taxon>
        <taxon>Pentapetalae</taxon>
        <taxon>asterids</taxon>
        <taxon>lamiids</taxon>
        <taxon>Solanales</taxon>
        <taxon>Solanaceae</taxon>
        <taxon>Solanoideae</taxon>
        <taxon>Solaneae</taxon>
        <taxon>Solanum</taxon>
    </lineage>
</organism>
<evidence type="ECO:0000259" key="1">
    <source>
        <dbReference type="SMART" id="SM00256"/>
    </source>
</evidence>
<accession>M1D0W8</accession>